<dbReference type="Pfam" id="PF02784">
    <property type="entry name" value="Orn_Arg_deC_N"/>
    <property type="match status" value="1"/>
</dbReference>
<feature type="active site" description="Proton donor" evidence="3">
    <location>
        <position position="333"/>
    </location>
</feature>
<comment type="cofactor">
    <cofactor evidence="1 3">
        <name>pyridoxal 5'-phosphate</name>
        <dbReference type="ChEBI" id="CHEBI:597326"/>
    </cofactor>
</comment>
<evidence type="ECO:0000313" key="6">
    <source>
        <dbReference type="Proteomes" id="UP000295680"/>
    </source>
</evidence>
<dbReference type="GO" id="GO:0009089">
    <property type="term" value="P:lysine biosynthetic process via diaminopimelate"/>
    <property type="evidence" value="ECO:0007669"/>
    <property type="project" value="TreeGrafter"/>
</dbReference>
<dbReference type="AlphaFoldDB" id="A0A4R2JR68"/>
<comment type="caution">
    <text evidence="5">The sequence shown here is derived from an EMBL/GenBank/DDBJ whole genome shotgun (WGS) entry which is preliminary data.</text>
</comment>
<evidence type="ECO:0000256" key="3">
    <source>
        <dbReference type="PIRSR" id="PIRSR600183-50"/>
    </source>
</evidence>
<dbReference type="InterPro" id="IPR029066">
    <property type="entry name" value="PLP-binding_barrel"/>
</dbReference>
<dbReference type="Gene3D" id="3.20.20.10">
    <property type="entry name" value="Alanine racemase"/>
    <property type="match status" value="1"/>
</dbReference>
<feature type="modified residue" description="N6-(pyridoxal phosphate)lysine" evidence="3">
    <location>
        <position position="49"/>
    </location>
</feature>
<name>A0A4R2JR68_9PSEU</name>
<organism evidence="5 6">
    <name type="scientific">Actinocrispum wychmicini</name>
    <dbReference type="NCBI Taxonomy" id="1213861"/>
    <lineage>
        <taxon>Bacteria</taxon>
        <taxon>Bacillati</taxon>
        <taxon>Actinomycetota</taxon>
        <taxon>Actinomycetes</taxon>
        <taxon>Pseudonocardiales</taxon>
        <taxon>Pseudonocardiaceae</taxon>
        <taxon>Actinocrispum</taxon>
    </lineage>
</organism>
<keyword evidence="2 3" id="KW-0663">Pyridoxal phosphate</keyword>
<evidence type="ECO:0000256" key="2">
    <source>
        <dbReference type="ARBA" id="ARBA00022898"/>
    </source>
</evidence>
<evidence type="ECO:0000313" key="5">
    <source>
        <dbReference type="EMBL" id="TCO59319.1"/>
    </source>
</evidence>
<dbReference type="SUPFAM" id="SSF50621">
    <property type="entry name" value="Alanine racemase C-terminal domain-like"/>
    <property type="match status" value="1"/>
</dbReference>
<dbReference type="PRINTS" id="PR01179">
    <property type="entry name" value="ODADCRBXLASE"/>
</dbReference>
<dbReference type="PANTHER" id="PTHR43727:SF2">
    <property type="entry name" value="GROUP IV DECARBOXYLASE"/>
    <property type="match status" value="1"/>
</dbReference>
<gene>
    <name evidence="5" type="ORF">EV192_104160</name>
</gene>
<feature type="domain" description="Orn/DAP/Arg decarboxylase 2 N-terminal" evidence="4">
    <location>
        <begin position="25"/>
        <end position="265"/>
    </location>
</feature>
<dbReference type="Gene3D" id="2.40.37.10">
    <property type="entry name" value="Lyase, Ornithine Decarboxylase, Chain A, domain 1"/>
    <property type="match status" value="1"/>
</dbReference>
<evidence type="ECO:0000259" key="4">
    <source>
        <dbReference type="Pfam" id="PF02784"/>
    </source>
</evidence>
<dbReference type="SUPFAM" id="SSF51419">
    <property type="entry name" value="PLP-binding barrel"/>
    <property type="match status" value="1"/>
</dbReference>
<dbReference type="OrthoDB" id="9802241at2"/>
<dbReference type="InterPro" id="IPR009006">
    <property type="entry name" value="Ala_racemase/Decarboxylase_C"/>
</dbReference>
<dbReference type="Proteomes" id="UP000295680">
    <property type="component" value="Unassembled WGS sequence"/>
</dbReference>
<dbReference type="GO" id="GO:0006596">
    <property type="term" value="P:polyamine biosynthetic process"/>
    <property type="evidence" value="ECO:0007669"/>
    <property type="project" value="InterPro"/>
</dbReference>
<dbReference type="PANTHER" id="PTHR43727">
    <property type="entry name" value="DIAMINOPIMELATE DECARBOXYLASE"/>
    <property type="match status" value="1"/>
</dbReference>
<dbReference type="InterPro" id="IPR000183">
    <property type="entry name" value="Orn/DAP/Arg_de-COase"/>
</dbReference>
<dbReference type="EMBL" id="SLWS01000004">
    <property type="protein sequence ID" value="TCO59319.1"/>
    <property type="molecule type" value="Genomic_DNA"/>
</dbReference>
<accession>A0A4R2JR68</accession>
<keyword evidence="6" id="KW-1185">Reference proteome</keyword>
<reference evidence="5 6" key="1">
    <citation type="submission" date="2019-03" db="EMBL/GenBank/DDBJ databases">
        <title>Genomic Encyclopedia of Type Strains, Phase IV (KMG-IV): sequencing the most valuable type-strain genomes for metagenomic binning, comparative biology and taxonomic classification.</title>
        <authorList>
            <person name="Goeker M."/>
        </authorList>
    </citation>
    <scope>NUCLEOTIDE SEQUENCE [LARGE SCALE GENOMIC DNA]</scope>
    <source>
        <strain evidence="5 6">DSM 45934</strain>
    </source>
</reference>
<proteinExistence type="predicted"/>
<evidence type="ECO:0000256" key="1">
    <source>
        <dbReference type="ARBA" id="ARBA00001933"/>
    </source>
</evidence>
<protein>
    <submittedName>
        <fullName evidence="5">Diaminopimelate decarboxylase</fullName>
    </submittedName>
</protein>
<dbReference type="InterPro" id="IPR002433">
    <property type="entry name" value="Orn_de-COase"/>
</dbReference>
<dbReference type="InterPro" id="IPR022644">
    <property type="entry name" value="De-COase2_N"/>
</dbReference>
<dbReference type="PRINTS" id="PR01182">
    <property type="entry name" value="ORNDCRBXLASE"/>
</dbReference>
<sequence length="400" mass="41923">MSLSNDQLLVLAARLGTPLYTYDLARVRSAAALLRTELPADARVFYSLKANPHPGIVAACLAEGLGVEVSSEGEWSSIPDGTPATSVIYSGPGKTRGQLTDFAKRWDGYVTVESFRELAEVRAVGGFAGILLRVNITSAHTGASLTMSGRPSQFGIDDADLMSAWSTHDLGAGDVVGFQVYAMSNQTDVRILAATAGEALQFVREMTRRFGFRPAIVDLGGGFPAPFGRPGVLGLAGLRAALLTELAAAPTDAQLVFESGRFLSATAGSLYARVLDVKSSKGREYVVLDAGVNCVAGLQASGRTLPVPVGIEVVHRCSQAGRQRPMTVTGPLCTPFDVLNREILLDVMPGDLVRVPNVGAYGLSASAVGFLSRRLPAEVVVDGAKVIGATRVTMVRGGCG</sequence>
<dbReference type="RefSeq" id="WP_132117139.1">
    <property type="nucleotide sequence ID" value="NZ_SLWS01000004.1"/>
</dbReference>
<dbReference type="GO" id="GO:0008836">
    <property type="term" value="F:diaminopimelate decarboxylase activity"/>
    <property type="evidence" value="ECO:0007669"/>
    <property type="project" value="TreeGrafter"/>
</dbReference>